<gene>
    <name evidence="2" type="ORF">PFISCL1PPCAC_21573</name>
</gene>
<dbReference type="EMBL" id="BTSY01000005">
    <property type="protein sequence ID" value="GMT30276.1"/>
    <property type="molecule type" value="Genomic_DNA"/>
</dbReference>
<sequence>KDEIELKDIEYEEFIVLLNVIYPSYKTPSDSSVKYLLKLGDLYGIQTVLDRSQLFLISSESIEIEEKLLLSDQYRLVKLQDHCLSTLDTTDSIKELSGTPQYNKLSETTKVALLEKLLKLI</sequence>
<dbReference type="PANTHER" id="PTHR22744">
    <property type="entry name" value="HELIX LOOP HELIX PROTEIN 21-RELATED"/>
    <property type="match status" value="1"/>
</dbReference>
<evidence type="ECO:0000259" key="1">
    <source>
        <dbReference type="Pfam" id="PF00651"/>
    </source>
</evidence>
<proteinExistence type="predicted"/>
<evidence type="ECO:0000313" key="3">
    <source>
        <dbReference type="Proteomes" id="UP001432322"/>
    </source>
</evidence>
<dbReference type="SUPFAM" id="SSF54695">
    <property type="entry name" value="POZ domain"/>
    <property type="match status" value="1"/>
</dbReference>
<dbReference type="InterPro" id="IPR000210">
    <property type="entry name" value="BTB/POZ_dom"/>
</dbReference>
<keyword evidence="3" id="KW-1185">Reference proteome</keyword>
<reference evidence="2" key="1">
    <citation type="submission" date="2023-10" db="EMBL/GenBank/DDBJ databases">
        <title>Genome assembly of Pristionchus species.</title>
        <authorList>
            <person name="Yoshida K."/>
            <person name="Sommer R.J."/>
        </authorList>
    </citation>
    <scope>NUCLEOTIDE SEQUENCE</scope>
    <source>
        <strain evidence="2">RS5133</strain>
    </source>
</reference>
<dbReference type="InterPro" id="IPR011333">
    <property type="entry name" value="SKP1/BTB/POZ_sf"/>
</dbReference>
<protein>
    <recommendedName>
        <fullName evidence="1">BTB domain-containing protein</fullName>
    </recommendedName>
</protein>
<organism evidence="2 3">
    <name type="scientific">Pristionchus fissidentatus</name>
    <dbReference type="NCBI Taxonomy" id="1538716"/>
    <lineage>
        <taxon>Eukaryota</taxon>
        <taxon>Metazoa</taxon>
        <taxon>Ecdysozoa</taxon>
        <taxon>Nematoda</taxon>
        <taxon>Chromadorea</taxon>
        <taxon>Rhabditida</taxon>
        <taxon>Rhabditina</taxon>
        <taxon>Diplogasteromorpha</taxon>
        <taxon>Diplogasteroidea</taxon>
        <taxon>Neodiplogasteridae</taxon>
        <taxon>Pristionchus</taxon>
    </lineage>
</organism>
<name>A0AAV5WH96_9BILA</name>
<dbReference type="Pfam" id="PF00651">
    <property type="entry name" value="BTB"/>
    <property type="match status" value="1"/>
</dbReference>
<accession>A0AAV5WH96</accession>
<feature type="domain" description="BTB" evidence="1">
    <location>
        <begin position="2"/>
        <end position="59"/>
    </location>
</feature>
<dbReference type="AlphaFoldDB" id="A0AAV5WH96"/>
<feature type="non-terminal residue" evidence="2">
    <location>
        <position position="1"/>
    </location>
</feature>
<evidence type="ECO:0000313" key="2">
    <source>
        <dbReference type="EMBL" id="GMT30276.1"/>
    </source>
</evidence>
<dbReference type="Proteomes" id="UP001432322">
    <property type="component" value="Unassembled WGS sequence"/>
</dbReference>
<comment type="caution">
    <text evidence="2">The sequence shown here is derived from an EMBL/GenBank/DDBJ whole genome shotgun (WGS) entry which is preliminary data.</text>
</comment>
<dbReference type="PANTHER" id="PTHR22744:SF14">
    <property type="entry name" value="BTB DOMAIN-CONTAINING PROTEIN-RELATED"/>
    <property type="match status" value="1"/>
</dbReference>
<dbReference type="Gene3D" id="3.30.710.10">
    <property type="entry name" value="Potassium Channel Kv1.1, Chain A"/>
    <property type="match status" value="1"/>
</dbReference>